<comment type="caution">
    <text evidence="1">The sequence shown here is derived from an EMBL/GenBank/DDBJ whole genome shotgun (WGS) entry which is preliminary data.</text>
</comment>
<sequence length="177" mass="19281">MLYPYNYLNTRDTPYLLDYVYQGLAYTAFHEFGNVAGNTSVYLQITTGARTIHIFNHEIQIAGAGDVTASLYEGATVTTGTILPDLPPKSFDRRIGESSSALTSIFTNPSSINLGSATMFMREKIYNNGGGFGGKDSRVSGIETVLAPNATYLLQLTNTSNNTLDMTVGLKFYESDN</sequence>
<dbReference type="RefSeq" id="WP_098866533.1">
    <property type="nucleotide sequence ID" value="NZ_NUFN01000007.1"/>
</dbReference>
<reference evidence="1 2" key="1">
    <citation type="submission" date="2017-09" db="EMBL/GenBank/DDBJ databases">
        <title>Large-scale bioinformatics analysis of Bacillus genomes uncovers conserved roles of natural products in bacterial physiology.</title>
        <authorList>
            <consortium name="Agbiome Team Llc"/>
            <person name="Bleich R.M."/>
            <person name="Grubbs K.J."/>
            <person name="Santa Maria K.C."/>
            <person name="Allen S.E."/>
            <person name="Farag S."/>
            <person name="Shank E.A."/>
            <person name="Bowers A."/>
        </authorList>
    </citation>
    <scope>NUCLEOTIDE SEQUENCE [LARGE SCALE GENOMIC DNA]</scope>
    <source>
        <strain evidence="1 2">AFS058004</strain>
    </source>
</reference>
<gene>
    <name evidence="1" type="ORF">CN899_08040</name>
</gene>
<dbReference type="AlphaFoldDB" id="A0A9X7C268"/>
<evidence type="ECO:0000313" key="1">
    <source>
        <dbReference type="EMBL" id="PGH85781.1"/>
    </source>
</evidence>
<accession>A0A9X7C268</accession>
<evidence type="ECO:0000313" key="2">
    <source>
        <dbReference type="Proteomes" id="UP000222944"/>
    </source>
</evidence>
<name>A0A9X7C268_BACTU</name>
<organism evidence="1 2">
    <name type="scientific">Bacillus thuringiensis</name>
    <dbReference type="NCBI Taxonomy" id="1428"/>
    <lineage>
        <taxon>Bacteria</taxon>
        <taxon>Bacillati</taxon>
        <taxon>Bacillota</taxon>
        <taxon>Bacilli</taxon>
        <taxon>Bacillales</taxon>
        <taxon>Bacillaceae</taxon>
        <taxon>Bacillus</taxon>
        <taxon>Bacillus cereus group</taxon>
    </lineage>
</organism>
<dbReference type="Proteomes" id="UP000222944">
    <property type="component" value="Unassembled WGS sequence"/>
</dbReference>
<proteinExistence type="predicted"/>
<protein>
    <submittedName>
        <fullName evidence="1">Uncharacterized protein</fullName>
    </submittedName>
</protein>
<dbReference type="EMBL" id="NUFN01000007">
    <property type="protein sequence ID" value="PGH85781.1"/>
    <property type="molecule type" value="Genomic_DNA"/>
</dbReference>